<accession>A0AAQ2SZU6</accession>
<evidence type="ECO:0000313" key="5">
    <source>
        <dbReference type="Proteomes" id="UP001163283"/>
    </source>
</evidence>
<dbReference type="Proteomes" id="UP001163632">
    <property type="component" value="Chromosome"/>
</dbReference>
<evidence type="ECO:0000256" key="2">
    <source>
        <dbReference type="SAM" id="MobiDB-lite"/>
    </source>
</evidence>
<evidence type="ECO:0000313" key="3">
    <source>
        <dbReference type="EMBL" id="UZA03507.1"/>
    </source>
</evidence>
<organism evidence="4 5">
    <name type="scientific">Moraxella bovis</name>
    <dbReference type="NCBI Taxonomy" id="476"/>
    <lineage>
        <taxon>Bacteria</taxon>
        <taxon>Pseudomonadati</taxon>
        <taxon>Pseudomonadota</taxon>
        <taxon>Gammaproteobacteria</taxon>
        <taxon>Moraxellales</taxon>
        <taxon>Moraxellaceae</taxon>
        <taxon>Moraxella</taxon>
    </lineage>
</organism>
<dbReference type="AlphaFoldDB" id="A0AAQ2SZU6"/>
<evidence type="ECO:0000256" key="1">
    <source>
        <dbReference type="SAM" id="Coils"/>
    </source>
</evidence>
<reference evidence="4 5" key="1">
    <citation type="journal article" date="2022" name="BMC Microbiol.">
        <title>Whole genome sequencing of Moraxella bovis strains from North America reveals two genotypes with different genetic determinants.</title>
        <authorList>
            <person name="Wynn E.L."/>
            <person name="Hille M.M."/>
            <person name="Loy J.D."/>
            <person name="Schuller G."/>
            <person name="Kuhn K.L."/>
            <person name="Dickey A.M."/>
            <person name="Bono J.L."/>
            <person name="Clawson M.L."/>
        </authorList>
    </citation>
    <scope>NUCLEOTIDE SEQUENCE [LARGE SCALE GENOMIC DNA]</scope>
    <source>
        <strain evidence="3">SAM102599</strain>
        <strain evidence="4 5">SAM57978</strain>
    </source>
</reference>
<dbReference type="GeneID" id="77189654"/>
<dbReference type="KEGG" id="mboi:DQF64_12720"/>
<protein>
    <submittedName>
        <fullName evidence="4">Uncharacterized protein</fullName>
    </submittedName>
</protein>
<evidence type="ECO:0000313" key="6">
    <source>
        <dbReference type="Proteomes" id="UP001163632"/>
    </source>
</evidence>
<sequence length="182" mass="19866">MDEIQVTIQNGGNNQSSGDLDEKLDQEIKDRTDGNAELQKQIDALKEQVAEIVKNSGQTNGGAKTPVTAFDINLSTHYSDNDTPKAWGMSVSAQTTFGGFVPVVDGTRSLGAYYNATVTIPDWVTDSSQVVITITNKIINDAENYITLDIPNHRINIRQAPKGFPPNETAHPAGRVNVTFYR</sequence>
<proteinExistence type="predicted"/>
<feature type="region of interest" description="Disordered" evidence="2">
    <location>
        <begin position="1"/>
        <end position="21"/>
    </location>
</feature>
<dbReference type="RefSeq" id="WP_078274839.1">
    <property type="nucleotide sequence ID" value="NZ_CP030241.1"/>
</dbReference>
<dbReference type="EMBL" id="CP087830">
    <property type="protein sequence ID" value="UZA03507.1"/>
    <property type="molecule type" value="Genomic_DNA"/>
</dbReference>
<dbReference type="EMBL" id="CP087781">
    <property type="protein sequence ID" value="UZA51366.1"/>
    <property type="molecule type" value="Genomic_DNA"/>
</dbReference>
<keyword evidence="6" id="KW-1185">Reference proteome</keyword>
<feature type="compositionally biased region" description="Polar residues" evidence="2">
    <location>
        <begin position="1"/>
        <end position="18"/>
    </location>
</feature>
<evidence type="ECO:0000313" key="4">
    <source>
        <dbReference type="EMBL" id="UZA51366.1"/>
    </source>
</evidence>
<name>A0AAQ2SZU6_MORBO</name>
<keyword evidence="1" id="KW-0175">Coiled coil</keyword>
<gene>
    <name evidence="3" type="ORF">LP092_01705</name>
    <name evidence="4" type="ORF">LP129_12900</name>
</gene>
<feature type="coiled-coil region" evidence="1">
    <location>
        <begin position="28"/>
        <end position="55"/>
    </location>
</feature>
<dbReference type="Proteomes" id="UP001163283">
    <property type="component" value="Chromosome"/>
</dbReference>